<dbReference type="InterPro" id="IPR021385">
    <property type="entry name" value="DUF3017"/>
</dbReference>
<accession>L7L696</accession>
<proteinExistence type="predicted"/>
<organism evidence="2 3">
    <name type="scientific">Gordonia hirsuta DSM 44140 = NBRC 16056</name>
    <dbReference type="NCBI Taxonomy" id="1121927"/>
    <lineage>
        <taxon>Bacteria</taxon>
        <taxon>Bacillati</taxon>
        <taxon>Actinomycetota</taxon>
        <taxon>Actinomycetes</taxon>
        <taxon>Mycobacteriales</taxon>
        <taxon>Gordoniaceae</taxon>
        <taxon>Gordonia</taxon>
    </lineage>
</organism>
<name>L7L696_9ACTN</name>
<comment type="caution">
    <text evidence="2">The sequence shown here is derived from an EMBL/GenBank/DDBJ whole genome shotgun (WGS) entry which is preliminary data.</text>
</comment>
<dbReference type="eggNOG" id="ENOG5033CNM">
    <property type="taxonomic scope" value="Bacteria"/>
</dbReference>
<evidence type="ECO:0000313" key="2">
    <source>
        <dbReference type="EMBL" id="GAC56670.1"/>
    </source>
</evidence>
<keyword evidence="3" id="KW-1185">Reference proteome</keyword>
<evidence type="ECO:0000313" key="3">
    <source>
        <dbReference type="Proteomes" id="UP000053405"/>
    </source>
</evidence>
<dbReference type="STRING" id="1121927.GOHSU_12_00600"/>
<evidence type="ECO:0000256" key="1">
    <source>
        <dbReference type="SAM" id="Phobius"/>
    </source>
</evidence>
<protein>
    <recommendedName>
        <fullName evidence="4">DUF3017 domain-containing protein</fullName>
    </recommendedName>
</protein>
<keyword evidence="1" id="KW-0812">Transmembrane</keyword>
<dbReference type="RefSeq" id="WP_005937341.1">
    <property type="nucleotide sequence ID" value="NZ_ATVK01000045.1"/>
</dbReference>
<keyword evidence="1" id="KW-1133">Transmembrane helix</keyword>
<feature type="transmembrane region" description="Helical" evidence="1">
    <location>
        <begin position="86"/>
        <end position="108"/>
    </location>
</feature>
<feature type="transmembrane region" description="Helical" evidence="1">
    <location>
        <begin position="28"/>
        <end position="50"/>
    </location>
</feature>
<dbReference type="Proteomes" id="UP000053405">
    <property type="component" value="Unassembled WGS sequence"/>
</dbReference>
<sequence>MTAAGTAADKTAAAAAAARHRAELRQRILRQIPFLFVMSIVLLAAILVLFDRWRRGSVAFGAALLVGAVFRAVLPNDRAGLLQVRSRPFDIGALTSLGVLVIWLAVSIDSLGTGDQL</sequence>
<dbReference type="AlphaFoldDB" id="L7L696"/>
<evidence type="ECO:0008006" key="4">
    <source>
        <dbReference type="Google" id="ProtNLM"/>
    </source>
</evidence>
<feature type="transmembrane region" description="Helical" evidence="1">
    <location>
        <begin position="56"/>
        <end position="74"/>
    </location>
</feature>
<dbReference type="EMBL" id="BANT01000012">
    <property type="protein sequence ID" value="GAC56670.1"/>
    <property type="molecule type" value="Genomic_DNA"/>
</dbReference>
<keyword evidence="1" id="KW-0472">Membrane</keyword>
<reference evidence="2 3" key="1">
    <citation type="submission" date="2012-12" db="EMBL/GenBank/DDBJ databases">
        <title>Whole genome shotgun sequence of Gordonia hirsuta NBRC 16056.</title>
        <authorList>
            <person name="Isaki-Nakamura S."/>
            <person name="Hosoyama A."/>
            <person name="Tsuchikane K."/>
            <person name="Katsumata H."/>
            <person name="Baba S."/>
            <person name="Yamazaki S."/>
            <person name="Fujita N."/>
        </authorList>
    </citation>
    <scope>NUCLEOTIDE SEQUENCE [LARGE SCALE GENOMIC DNA]</scope>
    <source>
        <strain evidence="2 3">NBRC 16056</strain>
    </source>
</reference>
<dbReference type="Pfam" id="PF11222">
    <property type="entry name" value="DUF3017"/>
    <property type="match status" value="1"/>
</dbReference>
<gene>
    <name evidence="2" type="ORF">GOHSU_12_00600</name>
</gene>